<dbReference type="Proteomes" id="UP000703269">
    <property type="component" value="Unassembled WGS sequence"/>
</dbReference>
<comment type="caution">
    <text evidence="1">The sequence shown here is derived from an EMBL/GenBank/DDBJ whole genome shotgun (WGS) entry which is preliminary data.</text>
</comment>
<keyword evidence="2" id="KW-1185">Reference proteome</keyword>
<proteinExistence type="predicted"/>
<sequence>MQNVDPGALYQKAMSSLGIGAALWTPEDRVEIGDVGYFHHGSFIRMFNVMTPPHEYPNQGTLPDDYEVLENKEIVKTEVKPMIKMKNVSLKSPSLSDYTSEPTPFAFPKRFRFVANGGPSAVLLTLEDAVVEEIKPDPVFETHFMNNHRLWISAARQYLSQVLHEEDLVLIRGHTKINSRWVAIAVQGSGSFVVEVNQSNGTSVTCDKGLQYAVHRGFLGTTTTARELHNRNILEGLISTPYVEEGQCLLVKYYCMKRRLWGSPKVVSVA</sequence>
<organism evidence="1 2">
    <name type="scientific">Phanerochaete sordida</name>
    <dbReference type="NCBI Taxonomy" id="48140"/>
    <lineage>
        <taxon>Eukaryota</taxon>
        <taxon>Fungi</taxon>
        <taxon>Dikarya</taxon>
        <taxon>Basidiomycota</taxon>
        <taxon>Agaricomycotina</taxon>
        <taxon>Agaricomycetes</taxon>
        <taxon>Polyporales</taxon>
        <taxon>Phanerochaetaceae</taxon>
        <taxon>Phanerochaete</taxon>
    </lineage>
</organism>
<accession>A0A9P3LLZ4</accession>
<protein>
    <submittedName>
        <fullName evidence="1">Uncharacterized protein</fullName>
    </submittedName>
</protein>
<reference evidence="1 2" key="1">
    <citation type="submission" date="2021-08" db="EMBL/GenBank/DDBJ databases">
        <title>Draft Genome Sequence of Phanerochaete sordida strain YK-624.</title>
        <authorList>
            <person name="Mori T."/>
            <person name="Dohra H."/>
            <person name="Suzuki T."/>
            <person name="Kawagishi H."/>
            <person name="Hirai H."/>
        </authorList>
    </citation>
    <scope>NUCLEOTIDE SEQUENCE [LARGE SCALE GENOMIC DNA]</scope>
    <source>
        <strain evidence="1 2">YK-624</strain>
    </source>
</reference>
<dbReference type="EMBL" id="BPQB01000143">
    <property type="protein sequence ID" value="GJF00274.1"/>
    <property type="molecule type" value="Genomic_DNA"/>
</dbReference>
<name>A0A9P3LLZ4_9APHY</name>
<evidence type="ECO:0000313" key="2">
    <source>
        <dbReference type="Proteomes" id="UP000703269"/>
    </source>
</evidence>
<dbReference type="AlphaFoldDB" id="A0A9P3LLZ4"/>
<dbReference type="OrthoDB" id="2745211at2759"/>
<gene>
    <name evidence="1" type="ORF">PsYK624_165580</name>
</gene>
<evidence type="ECO:0000313" key="1">
    <source>
        <dbReference type="EMBL" id="GJF00274.1"/>
    </source>
</evidence>